<feature type="region of interest" description="Disordered" evidence="1">
    <location>
        <begin position="15"/>
        <end position="37"/>
    </location>
</feature>
<evidence type="ECO:0000256" key="1">
    <source>
        <dbReference type="SAM" id="MobiDB-lite"/>
    </source>
</evidence>
<reference evidence="2 3" key="1">
    <citation type="submission" date="2020-07" db="EMBL/GenBank/DDBJ databases">
        <title>Sequencing the genomes of 1000 actinobacteria strains.</title>
        <authorList>
            <person name="Klenk H.-P."/>
        </authorList>
    </citation>
    <scope>NUCLEOTIDE SEQUENCE [LARGE SCALE GENOMIC DNA]</scope>
    <source>
        <strain evidence="2 3">DSM 23871</strain>
    </source>
</reference>
<proteinExistence type="predicted"/>
<evidence type="ECO:0000313" key="3">
    <source>
        <dbReference type="Proteomes" id="UP000589620"/>
    </source>
</evidence>
<dbReference type="Proteomes" id="UP000589620">
    <property type="component" value="Unassembled WGS sequence"/>
</dbReference>
<sequence length="97" mass="10236">MARIGVDAERLREGSKALKRTSAGRRPAADGADGFGSSAARGAVDRFERYWASGQSAVDELVVGLSGALEQVAAAHERRDAEDASRFRIDGGEVIGF</sequence>
<name>A0A852T1A4_9MICO</name>
<dbReference type="EMBL" id="JACCBJ010000001">
    <property type="protein sequence ID" value="NYD74653.1"/>
    <property type="molecule type" value="Genomic_DNA"/>
</dbReference>
<comment type="caution">
    <text evidence="2">The sequence shown here is derived from an EMBL/GenBank/DDBJ whole genome shotgun (WGS) entry which is preliminary data.</text>
</comment>
<dbReference type="RefSeq" id="WP_179456579.1">
    <property type="nucleotide sequence ID" value="NZ_BAAAPX010000001.1"/>
</dbReference>
<keyword evidence="3" id="KW-1185">Reference proteome</keyword>
<dbReference type="AlphaFoldDB" id="A0A852T1A4"/>
<gene>
    <name evidence="2" type="ORF">BJ963_002172</name>
</gene>
<protein>
    <submittedName>
        <fullName evidence="2">Uncharacterized protein</fullName>
    </submittedName>
</protein>
<feature type="compositionally biased region" description="Low complexity" evidence="1">
    <location>
        <begin position="24"/>
        <end position="37"/>
    </location>
</feature>
<organism evidence="2 3">
    <name type="scientific">Leifsonia soli</name>
    <dbReference type="NCBI Taxonomy" id="582665"/>
    <lineage>
        <taxon>Bacteria</taxon>
        <taxon>Bacillati</taxon>
        <taxon>Actinomycetota</taxon>
        <taxon>Actinomycetes</taxon>
        <taxon>Micrococcales</taxon>
        <taxon>Microbacteriaceae</taxon>
        <taxon>Leifsonia</taxon>
    </lineage>
</organism>
<evidence type="ECO:0000313" key="2">
    <source>
        <dbReference type="EMBL" id="NYD74653.1"/>
    </source>
</evidence>
<accession>A0A852T1A4</accession>